<dbReference type="GO" id="GO:0043164">
    <property type="term" value="P:Gram-negative-bacterium-type cell wall biogenesis"/>
    <property type="evidence" value="ECO:0007669"/>
    <property type="project" value="TreeGrafter"/>
</dbReference>
<dbReference type="GO" id="GO:0005886">
    <property type="term" value="C:plasma membrane"/>
    <property type="evidence" value="ECO:0007669"/>
    <property type="project" value="TreeGrafter"/>
</dbReference>
<evidence type="ECO:0000259" key="1">
    <source>
        <dbReference type="Pfam" id="PF02698"/>
    </source>
</evidence>
<dbReference type="InterPro" id="IPR051599">
    <property type="entry name" value="Cell_Envelope_Assoc"/>
</dbReference>
<comment type="caution">
    <text evidence="2">The sequence shown here is derived from an EMBL/GenBank/DDBJ whole genome shotgun (WGS) entry which is preliminary data.</text>
</comment>
<evidence type="ECO:0000313" key="3">
    <source>
        <dbReference type="Proteomes" id="UP000075391"/>
    </source>
</evidence>
<protein>
    <recommendedName>
        <fullName evidence="1">DUF218 domain-containing protein</fullName>
    </recommendedName>
</protein>
<sequence>MRSRPFWVLLIFIGTVLYRFYDEYQNVQHETVQSWLKTPTADCAVVLTGGAGRVREGFDLLANQNVKKLVISGVYSNARLREIMPVWPFYGNLTENDVVLDRRSETTYGNAQQSLPIVEALKCRDILLVTSRLHMYRSYRTFRATFPENIYIQKHAIIGGRYESSVWETTFEALKSLFYSFWAY</sequence>
<dbReference type="GO" id="GO:0000270">
    <property type="term" value="P:peptidoglycan metabolic process"/>
    <property type="evidence" value="ECO:0007669"/>
    <property type="project" value="TreeGrafter"/>
</dbReference>
<dbReference type="CDD" id="cd06259">
    <property type="entry name" value="YdcF-like"/>
    <property type="match status" value="1"/>
</dbReference>
<gene>
    <name evidence="2" type="ORF">AZI85_16625</name>
</gene>
<feature type="domain" description="DUF218" evidence="1">
    <location>
        <begin position="42"/>
        <end position="145"/>
    </location>
</feature>
<dbReference type="Gene3D" id="3.40.50.620">
    <property type="entry name" value="HUPs"/>
    <property type="match status" value="1"/>
</dbReference>
<dbReference type="PANTHER" id="PTHR30336:SF4">
    <property type="entry name" value="ENVELOPE BIOGENESIS FACTOR ELYC"/>
    <property type="match status" value="1"/>
</dbReference>
<organism evidence="2 3">
    <name type="scientific">Bdellovibrio bacteriovorus</name>
    <dbReference type="NCBI Taxonomy" id="959"/>
    <lineage>
        <taxon>Bacteria</taxon>
        <taxon>Pseudomonadati</taxon>
        <taxon>Bdellovibrionota</taxon>
        <taxon>Bdellovibrionia</taxon>
        <taxon>Bdellovibrionales</taxon>
        <taxon>Pseudobdellovibrionaceae</taxon>
        <taxon>Bdellovibrio</taxon>
    </lineage>
</organism>
<dbReference type="OrthoDB" id="5292219at2"/>
<proteinExistence type="predicted"/>
<dbReference type="EMBL" id="LUKF01000006">
    <property type="protein sequence ID" value="KYG69882.1"/>
    <property type="molecule type" value="Genomic_DNA"/>
</dbReference>
<dbReference type="InterPro" id="IPR003848">
    <property type="entry name" value="DUF218"/>
</dbReference>
<name>A0A150WUB7_BDEBC</name>
<dbReference type="AlphaFoldDB" id="A0A150WUB7"/>
<accession>A0A150WUB7</accession>
<dbReference type="Proteomes" id="UP000075391">
    <property type="component" value="Unassembled WGS sequence"/>
</dbReference>
<reference evidence="2 3" key="1">
    <citation type="submission" date="2016-03" db="EMBL/GenBank/DDBJ databases">
        <authorList>
            <person name="Ploux O."/>
        </authorList>
    </citation>
    <scope>NUCLEOTIDE SEQUENCE [LARGE SCALE GENOMIC DNA]</scope>
    <source>
        <strain evidence="2 3">BER2</strain>
    </source>
</reference>
<evidence type="ECO:0000313" key="2">
    <source>
        <dbReference type="EMBL" id="KYG69882.1"/>
    </source>
</evidence>
<dbReference type="PANTHER" id="PTHR30336">
    <property type="entry name" value="INNER MEMBRANE PROTEIN, PROBABLE PERMEASE"/>
    <property type="match status" value="1"/>
</dbReference>
<dbReference type="InterPro" id="IPR014729">
    <property type="entry name" value="Rossmann-like_a/b/a_fold"/>
</dbReference>
<dbReference type="Pfam" id="PF02698">
    <property type="entry name" value="DUF218"/>
    <property type="match status" value="1"/>
</dbReference>